<evidence type="ECO:0000259" key="1">
    <source>
        <dbReference type="Pfam" id="PF06985"/>
    </source>
</evidence>
<dbReference type="PANTHER" id="PTHR33112">
    <property type="entry name" value="DOMAIN PROTEIN, PUTATIVE-RELATED"/>
    <property type="match status" value="1"/>
</dbReference>
<gene>
    <name evidence="2" type="ORF">K432DRAFT_260521</name>
</gene>
<feature type="non-terminal residue" evidence="2">
    <location>
        <position position="210"/>
    </location>
</feature>
<protein>
    <submittedName>
        <fullName evidence="2">HET-domain-containing protein</fullName>
    </submittedName>
</protein>
<dbReference type="Proteomes" id="UP000250266">
    <property type="component" value="Unassembled WGS sequence"/>
</dbReference>
<keyword evidence="3" id="KW-1185">Reference proteome</keyword>
<reference evidence="2 3" key="1">
    <citation type="journal article" date="2016" name="Nat. Commun.">
        <title>Ectomycorrhizal ecology is imprinted in the genome of the dominant symbiotic fungus Cenococcum geophilum.</title>
        <authorList>
            <consortium name="DOE Joint Genome Institute"/>
            <person name="Peter M."/>
            <person name="Kohler A."/>
            <person name="Ohm R.A."/>
            <person name="Kuo A."/>
            <person name="Krutzmann J."/>
            <person name="Morin E."/>
            <person name="Arend M."/>
            <person name="Barry K.W."/>
            <person name="Binder M."/>
            <person name="Choi C."/>
            <person name="Clum A."/>
            <person name="Copeland A."/>
            <person name="Grisel N."/>
            <person name="Haridas S."/>
            <person name="Kipfer T."/>
            <person name="LaButti K."/>
            <person name="Lindquist E."/>
            <person name="Lipzen A."/>
            <person name="Maire R."/>
            <person name="Meier B."/>
            <person name="Mihaltcheva S."/>
            <person name="Molinier V."/>
            <person name="Murat C."/>
            <person name="Poggeler S."/>
            <person name="Quandt C.A."/>
            <person name="Sperisen C."/>
            <person name="Tritt A."/>
            <person name="Tisserant E."/>
            <person name="Crous P.W."/>
            <person name="Henrissat B."/>
            <person name="Nehls U."/>
            <person name="Egli S."/>
            <person name="Spatafora J.W."/>
            <person name="Grigoriev I.V."/>
            <person name="Martin F.M."/>
        </authorList>
    </citation>
    <scope>NUCLEOTIDE SEQUENCE [LARGE SCALE GENOMIC DNA]</scope>
    <source>
        <strain evidence="2 3">CBS 459.81</strain>
    </source>
</reference>
<name>A0A8E2DXD1_9PEZI</name>
<accession>A0A8E2DXD1</accession>
<evidence type="ECO:0000313" key="3">
    <source>
        <dbReference type="Proteomes" id="UP000250266"/>
    </source>
</evidence>
<proteinExistence type="predicted"/>
<dbReference type="Pfam" id="PF06985">
    <property type="entry name" value="HET"/>
    <property type="match status" value="1"/>
</dbReference>
<dbReference type="PANTHER" id="PTHR33112:SF10">
    <property type="entry name" value="TOL"/>
    <property type="match status" value="1"/>
</dbReference>
<dbReference type="EMBL" id="KV745749">
    <property type="protein sequence ID" value="OCK73507.1"/>
    <property type="molecule type" value="Genomic_DNA"/>
</dbReference>
<dbReference type="OrthoDB" id="2958217at2759"/>
<sequence>LAKEWIKDCFENHSECKASLMAPIFFPTRLLDLGSLSETVLKLTRGNFDKLKSGIDLAQMPRLYQDAIAVTRKLGVRYLWIDSLCIIQDEEPSPHSDWMKEAGRMGAVYINSYCNIAASVAVDSLGTLFFERDATDIRPLEITLEWYSKGQLPFFLFEDCPKDTFRNHPLNTRGWILQEQLLAPRALVFAKDQIRWECRSKEACETSPGG</sequence>
<organism evidence="2 3">
    <name type="scientific">Lepidopterella palustris CBS 459.81</name>
    <dbReference type="NCBI Taxonomy" id="1314670"/>
    <lineage>
        <taxon>Eukaryota</taxon>
        <taxon>Fungi</taxon>
        <taxon>Dikarya</taxon>
        <taxon>Ascomycota</taxon>
        <taxon>Pezizomycotina</taxon>
        <taxon>Dothideomycetes</taxon>
        <taxon>Pleosporomycetidae</taxon>
        <taxon>Mytilinidiales</taxon>
        <taxon>Argynnaceae</taxon>
        <taxon>Lepidopterella</taxon>
    </lineage>
</organism>
<dbReference type="AlphaFoldDB" id="A0A8E2DXD1"/>
<dbReference type="InterPro" id="IPR010730">
    <property type="entry name" value="HET"/>
</dbReference>
<evidence type="ECO:0000313" key="2">
    <source>
        <dbReference type="EMBL" id="OCK73507.1"/>
    </source>
</evidence>
<feature type="non-terminal residue" evidence="2">
    <location>
        <position position="1"/>
    </location>
</feature>
<feature type="domain" description="Heterokaryon incompatibility" evidence="1">
    <location>
        <begin position="53"/>
        <end position="179"/>
    </location>
</feature>